<organism evidence="2 3">
    <name type="scientific">Paenibacillus tritici</name>
    <dbReference type="NCBI Taxonomy" id="1873425"/>
    <lineage>
        <taxon>Bacteria</taxon>
        <taxon>Bacillati</taxon>
        <taxon>Bacillota</taxon>
        <taxon>Bacilli</taxon>
        <taxon>Bacillales</taxon>
        <taxon>Paenibacillaceae</taxon>
        <taxon>Paenibacillus</taxon>
    </lineage>
</organism>
<dbReference type="Proteomes" id="UP000711047">
    <property type="component" value="Unassembled WGS sequence"/>
</dbReference>
<accession>A0ABX2DNY0</accession>
<keyword evidence="1" id="KW-0472">Membrane</keyword>
<comment type="caution">
    <text evidence="2">The sequence shown here is derived from an EMBL/GenBank/DDBJ whole genome shotgun (WGS) entry which is preliminary data.</text>
</comment>
<keyword evidence="1" id="KW-1133">Transmembrane helix</keyword>
<dbReference type="EMBL" id="JABMKX010000007">
    <property type="protein sequence ID" value="NQX46358.1"/>
    <property type="molecule type" value="Genomic_DNA"/>
</dbReference>
<evidence type="ECO:0000313" key="2">
    <source>
        <dbReference type="EMBL" id="NQX46358.1"/>
    </source>
</evidence>
<keyword evidence="1" id="KW-0812">Transmembrane</keyword>
<sequence>MRRKRKTGQRTRAAAVLLAVLGGLLLSPPVVYPAQSAAASPEAAVKAGGGQWKFSRELSIPETAPYYELYLDEAVYRSAAEELRDLRITDRTGAPVPYYLENGERTVEEHDAVYSSALIHRAVKGTDTLLDYQIKPLAEHVDIQGNKLVIELPAESFLKHVEVWGGYDGLAWEQVATGDLYATNGLSADSITLERGYKFSYYRLVVKNNPEGLEFPGLKLVDSSREWRTAAFLRQKTPQTEITQVENRTEILISNMDRLKIGRVKLGSTGNFLRRYELYDSNGVRIPVAGSGELYRLDFKDTRISQTEIQLLAPSSSGSLRVVIYNLDDAPITITDLQIEYLVDRLVFAGGEEMPYSLIYGNTLATAPQYDIINFKDRIDGEKLVQATLGAETAVPEAAEEPQEQGGWFQGQWGFNAIIITVSLLLILIVARKLGRTK</sequence>
<feature type="transmembrane region" description="Helical" evidence="1">
    <location>
        <begin position="413"/>
        <end position="431"/>
    </location>
</feature>
<evidence type="ECO:0000256" key="1">
    <source>
        <dbReference type="SAM" id="Phobius"/>
    </source>
</evidence>
<dbReference type="InterPro" id="IPR025060">
    <property type="entry name" value="DUF3999"/>
</dbReference>
<reference evidence="2 3" key="1">
    <citation type="submission" date="2020-05" db="EMBL/GenBank/DDBJ databases">
        <title>Paenibacillus glebae, sp. nov., Paenibacillus humi sp. nov., Paenibacillus pedi sp. nov., Paenibacillus terrestris sp. nov. and Paenibacillus terricola sp. nov., isolated from a forest top soil sample.</title>
        <authorList>
            <person name="Qi S."/>
            <person name="Carlier A."/>
            <person name="Cnockaert M."/>
            <person name="Vandamme P."/>
        </authorList>
    </citation>
    <scope>NUCLEOTIDE SEQUENCE [LARGE SCALE GENOMIC DNA]</scope>
    <source>
        <strain evidence="2 3">LMG 29502</strain>
    </source>
</reference>
<dbReference type="Pfam" id="PF13163">
    <property type="entry name" value="DUF3999"/>
    <property type="match status" value="2"/>
</dbReference>
<protein>
    <submittedName>
        <fullName evidence="2">DUF3999 family protein</fullName>
    </submittedName>
</protein>
<dbReference type="RefSeq" id="WP_173133815.1">
    <property type="nucleotide sequence ID" value="NZ_JABMKX010000007.1"/>
</dbReference>
<keyword evidence="3" id="KW-1185">Reference proteome</keyword>
<name>A0ABX2DNY0_9BACL</name>
<evidence type="ECO:0000313" key="3">
    <source>
        <dbReference type="Proteomes" id="UP000711047"/>
    </source>
</evidence>
<gene>
    <name evidence="2" type="ORF">HQN87_13535</name>
</gene>
<proteinExistence type="predicted"/>